<dbReference type="EMBL" id="CAJNOC010002754">
    <property type="protein sequence ID" value="CAF0949774.1"/>
    <property type="molecule type" value="Genomic_DNA"/>
</dbReference>
<dbReference type="InterPro" id="IPR016186">
    <property type="entry name" value="C-type_lectin-like/link_sf"/>
</dbReference>
<organism evidence="3 4">
    <name type="scientific">Brachionus calyciflorus</name>
    <dbReference type="NCBI Taxonomy" id="104777"/>
    <lineage>
        <taxon>Eukaryota</taxon>
        <taxon>Metazoa</taxon>
        <taxon>Spiralia</taxon>
        <taxon>Gnathifera</taxon>
        <taxon>Rotifera</taxon>
        <taxon>Eurotatoria</taxon>
        <taxon>Monogononta</taxon>
        <taxon>Pseudotrocha</taxon>
        <taxon>Ploima</taxon>
        <taxon>Brachionidae</taxon>
        <taxon>Brachionus</taxon>
    </lineage>
</organism>
<evidence type="ECO:0000313" key="4">
    <source>
        <dbReference type="Proteomes" id="UP000663879"/>
    </source>
</evidence>
<dbReference type="InterPro" id="IPR016187">
    <property type="entry name" value="CTDL_fold"/>
</dbReference>
<dbReference type="AlphaFoldDB" id="A0A814D5T2"/>
<dbReference type="Pfam" id="PF00059">
    <property type="entry name" value="Lectin_C"/>
    <property type="match status" value="1"/>
</dbReference>
<dbReference type="CDD" id="cd00037">
    <property type="entry name" value="CLECT"/>
    <property type="match status" value="1"/>
</dbReference>
<sequence>MAFLKISLTFFSCLGFSNPVQFIFDTFLAKNYTIVDENCLILKTNTPIKYSCLQMCSIDSSCAYVFFEKKDCILYSIDAFNNLSLSSDKIIYQKMNFEFQEKLALELNQSLFDFECLNSTNFWSHKTNSCLPCKTGFIKYSELPFTCYHNQTDWRNFTLSKSYCQSKGGVLFRPKTKNERYFFTQRFPNKTANVDSSITYIGQKFKWPDGSDVVGFGRGEPNNLNSKLIFKEGCLNILSHGFFNDISCGRYYSLTICQHD</sequence>
<keyword evidence="4" id="KW-1185">Reference proteome</keyword>
<dbReference type="OrthoDB" id="8950604at2759"/>
<dbReference type="InterPro" id="IPR001304">
    <property type="entry name" value="C-type_lectin-like"/>
</dbReference>
<dbReference type="PROSITE" id="PS50041">
    <property type="entry name" value="C_TYPE_LECTIN_2"/>
    <property type="match status" value="1"/>
</dbReference>
<feature type="domain" description="C-type lectin" evidence="2">
    <location>
        <begin position="143"/>
        <end position="248"/>
    </location>
</feature>
<keyword evidence="1" id="KW-0732">Signal</keyword>
<dbReference type="SUPFAM" id="SSF56436">
    <property type="entry name" value="C-type lectin-like"/>
    <property type="match status" value="1"/>
</dbReference>
<proteinExistence type="predicted"/>
<evidence type="ECO:0000256" key="1">
    <source>
        <dbReference type="SAM" id="SignalP"/>
    </source>
</evidence>
<protein>
    <recommendedName>
        <fullName evidence="2">C-type lectin domain-containing protein</fullName>
    </recommendedName>
</protein>
<evidence type="ECO:0000259" key="2">
    <source>
        <dbReference type="PROSITE" id="PS50041"/>
    </source>
</evidence>
<dbReference type="Proteomes" id="UP000663879">
    <property type="component" value="Unassembled WGS sequence"/>
</dbReference>
<feature type="chain" id="PRO_5032745022" description="C-type lectin domain-containing protein" evidence="1">
    <location>
        <begin position="20"/>
        <end position="260"/>
    </location>
</feature>
<reference evidence="3" key="1">
    <citation type="submission" date="2021-02" db="EMBL/GenBank/DDBJ databases">
        <authorList>
            <person name="Nowell W R."/>
        </authorList>
    </citation>
    <scope>NUCLEOTIDE SEQUENCE</scope>
    <source>
        <strain evidence="3">Ploen Becks lab</strain>
    </source>
</reference>
<feature type="signal peptide" evidence="1">
    <location>
        <begin position="1"/>
        <end position="19"/>
    </location>
</feature>
<evidence type="ECO:0000313" key="3">
    <source>
        <dbReference type="EMBL" id="CAF0949774.1"/>
    </source>
</evidence>
<name>A0A814D5T2_9BILA</name>
<comment type="caution">
    <text evidence="3">The sequence shown here is derived from an EMBL/GenBank/DDBJ whole genome shotgun (WGS) entry which is preliminary data.</text>
</comment>
<accession>A0A814D5T2</accession>
<dbReference type="SMART" id="SM00034">
    <property type="entry name" value="CLECT"/>
    <property type="match status" value="1"/>
</dbReference>
<dbReference type="Gene3D" id="3.10.100.10">
    <property type="entry name" value="Mannose-Binding Protein A, subunit A"/>
    <property type="match status" value="1"/>
</dbReference>
<gene>
    <name evidence="3" type="ORF">OXX778_LOCUS13877</name>
</gene>